<feature type="transmembrane region" description="Helical" evidence="4">
    <location>
        <begin position="269"/>
        <end position="288"/>
    </location>
</feature>
<keyword evidence="2" id="KW-0547">Nucleotide-binding</keyword>
<feature type="transmembrane region" description="Helical" evidence="4">
    <location>
        <begin position="159"/>
        <end position="179"/>
    </location>
</feature>
<dbReference type="InterPro" id="IPR051782">
    <property type="entry name" value="ABC_Transporter_VariousFunc"/>
</dbReference>
<feature type="domain" description="ABC transporter" evidence="5">
    <location>
        <begin position="542"/>
        <end position="774"/>
    </location>
</feature>
<dbReference type="InterPro" id="IPR003593">
    <property type="entry name" value="AAA+_ATPase"/>
</dbReference>
<evidence type="ECO:0000256" key="3">
    <source>
        <dbReference type="ARBA" id="ARBA00022840"/>
    </source>
</evidence>
<dbReference type="InterPro" id="IPR017871">
    <property type="entry name" value="ABC_transporter-like_CS"/>
</dbReference>
<accession>A0A9D9DEB6</accession>
<evidence type="ECO:0000259" key="5">
    <source>
        <dbReference type="PROSITE" id="PS50893"/>
    </source>
</evidence>
<dbReference type="SMART" id="SM00382">
    <property type="entry name" value="AAA"/>
    <property type="match status" value="1"/>
</dbReference>
<feature type="transmembrane region" description="Helical" evidence="4">
    <location>
        <begin position="480"/>
        <end position="504"/>
    </location>
</feature>
<feature type="transmembrane region" description="Helical" evidence="4">
    <location>
        <begin position="82"/>
        <end position="102"/>
    </location>
</feature>
<dbReference type="SUPFAM" id="SSF52540">
    <property type="entry name" value="P-loop containing nucleoside triphosphate hydrolases"/>
    <property type="match status" value="1"/>
</dbReference>
<feature type="transmembrane region" description="Helical" evidence="4">
    <location>
        <begin position="408"/>
        <end position="435"/>
    </location>
</feature>
<dbReference type="PROSITE" id="PS00211">
    <property type="entry name" value="ABC_TRANSPORTER_1"/>
    <property type="match status" value="1"/>
</dbReference>
<feature type="transmembrane region" description="Helical" evidence="4">
    <location>
        <begin position="12"/>
        <end position="33"/>
    </location>
</feature>
<keyword evidence="3" id="KW-0067">ATP-binding</keyword>
<keyword evidence="1" id="KW-0813">Transport</keyword>
<dbReference type="Pfam" id="PF00005">
    <property type="entry name" value="ABC_tran"/>
    <property type="match status" value="1"/>
</dbReference>
<feature type="transmembrane region" description="Helical" evidence="4">
    <location>
        <begin position="199"/>
        <end position="217"/>
    </location>
</feature>
<feature type="transmembrane region" description="Helical" evidence="4">
    <location>
        <begin position="229"/>
        <end position="249"/>
    </location>
</feature>
<dbReference type="AlphaFoldDB" id="A0A9D9DEB6"/>
<dbReference type="PANTHER" id="PTHR42939:SF1">
    <property type="entry name" value="ABC TRANSPORTER ATP-BINDING PROTEIN ALBC-RELATED"/>
    <property type="match status" value="1"/>
</dbReference>
<dbReference type="PANTHER" id="PTHR42939">
    <property type="entry name" value="ABC TRANSPORTER ATP-BINDING PROTEIN ALBC-RELATED"/>
    <property type="match status" value="1"/>
</dbReference>
<comment type="caution">
    <text evidence="6">The sequence shown here is derived from an EMBL/GenBank/DDBJ whole genome shotgun (WGS) entry which is preliminary data.</text>
</comment>
<reference evidence="6" key="1">
    <citation type="submission" date="2020-10" db="EMBL/GenBank/DDBJ databases">
        <authorList>
            <person name="Gilroy R."/>
        </authorList>
    </citation>
    <scope>NUCLEOTIDE SEQUENCE</scope>
    <source>
        <strain evidence="6">17113</strain>
    </source>
</reference>
<evidence type="ECO:0000313" key="6">
    <source>
        <dbReference type="EMBL" id="MBO8426144.1"/>
    </source>
</evidence>
<dbReference type="Pfam" id="PF14808">
    <property type="entry name" value="TMEM164"/>
    <property type="match status" value="1"/>
</dbReference>
<feature type="transmembrane region" description="Helical" evidence="4">
    <location>
        <begin position="122"/>
        <end position="147"/>
    </location>
</feature>
<dbReference type="Proteomes" id="UP000823634">
    <property type="component" value="Unassembled WGS sequence"/>
</dbReference>
<feature type="transmembrane region" description="Helical" evidence="4">
    <location>
        <begin position="295"/>
        <end position="316"/>
    </location>
</feature>
<proteinExistence type="predicted"/>
<sequence length="790" mass="89267">MDWAGIRKNRPLIVVFSISLALVAAISAFSFSYKGFRPFGIALLLSFALVIAASIGLAYLNKGNKERDGRVSRFFSKGSLRNTLLAMIAILAGLLFICHYVGGEDYLLEVDTLFGSTFLSPFAVFLALSGSLLFNGALVLTVISFVYPSKLLVSVRAYALFPLLLLCLLLTPASLPGLFGDLYAGAGAFDPHAFRLPLIGIEYGILLALCLITYAKPLPKIEKGFYKPLLLIAAVFLLALPNSYTFAVLFGQYQKSIQLPLDINQTHRVFIYLAFLLPIAYFFLLHPFDIPHRRALLCYIAYLALFGYIGKLRYGIWTNLETLPFHLCNTAMYVVPLTLTFKTTKVFYFTMFINVIGAFLALLMPNYDENLGVFSVRTIEFFINHLYAFFMPVLIVLLKIYPRPTIRYFLYSMIGFLCYFILCLVLNTVGTAYGYSVDFFFLNSDYVVDQIGSWAERIFNISYSFELNGMTFTIHPPYLIAFYFVYVGFAVAMWYVYELLFVAVDEVENLLSKSALSASRRDKWREMQQGESKMEEKNAVSLDIRHLRKRYPGNDFDTVKDFSLHLDGGHIYAFLGKNGAGKSTIIKSIVGMHDFDDGSIEVCGKDIRENEIEAKSLLGFVPDHYALYESLTGRQYVNYIADLYAVPLEKRNEILASLLPRLSMEKAFDDQIGTYSHGMKQKITIISSLIHEPKVWILDEPMTGVDPISIFQIKETMRSHAQKGNIVFFSTHLIDVVSNLCDKVIMLKKGDLVYSGSISSLKKKGINLEELFVKLNEEESDESPLKQKEN</sequence>
<keyword evidence="4" id="KW-1133">Transmembrane helix</keyword>
<dbReference type="GO" id="GO:0016887">
    <property type="term" value="F:ATP hydrolysis activity"/>
    <property type="evidence" value="ECO:0007669"/>
    <property type="project" value="InterPro"/>
</dbReference>
<evidence type="ECO:0000256" key="1">
    <source>
        <dbReference type="ARBA" id="ARBA00022448"/>
    </source>
</evidence>
<dbReference type="Gene3D" id="3.40.50.300">
    <property type="entry name" value="P-loop containing nucleotide triphosphate hydrolases"/>
    <property type="match status" value="1"/>
</dbReference>
<keyword evidence="4" id="KW-0812">Transmembrane</keyword>
<dbReference type="InterPro" id="IPR027417">
    <property type="entry name" value="P-loop_NTPase"/>
</dbReference>
<feature type="transmembrane region" description="Helical" evidence="4">
    <location>
        <begin position="322"/>
        <end position="339"/>
    </location>
</feature>
<keyword evidence="4" id="KW-0472">Membrane</keyword>
<gene>
    <name evidence="6" type="ORF">IAC61_02340</name>
</gene>
<reference evidence="6" key="2">
    <citation type="journal article" date="2021" name="PeerJ">
        <title>Extensive microbial diversity within the chicken gut microbiome revealed by metagenomics and culture.</title>
        <authorList>
            <person name="Gilroy R."/>
            <person name="Ravi A."/>
            <person name="Getino M."/>
            <person name="Pursley I."/>
            <person name="Horton D.L."/>
            <person name="Alikhan N.F."/>
            <person name="Baker D."/>
            <person name="Gharbi K."/>
            <person name="Hall N."/>
            <person name="Watson M."/>
            <person name="Adriaenssens E.M."/>
            <person name="Foster-Nyarko E."/>
            <person name="Jarju S."/>
            <person name="Secka A."/>
            <person name="Antonio M."/>
            <person name="Oren A."/>
            <person name="Chaudhuri R.R."/>
            <person name="La Ragione R."/>
            <person name="Hildebrand F."/>
            <person name="Pallen M.J."/>
        </authorList>
    </citation>
    <scope>NUCLEOTIDE SEQUENCE</scope>
    <source>
        <strain evidence="6">17113</strain>
    </source>
</reference>
<feature type="transmembrane region" description="Helical" evidence="4">
    <location>
        <begin position="39"/>
        <end position="61"/>
    </location>
</feature>
<evidence type="ECO:0000256" key="4">
    <source>
        <dbReference type="SAM" id="Phobius"/>
    </source>
</evidence>
<name>A0A9D9DEB6_9FIRM</name>
<evidence type="ECO:0000256" key="2">
    <source>
        <dbReference type="ARBA" id="ARBA00022741"/>
    </source>
</evidence>
<feature type="transmembrane region" description="Helical" evidence="4">
    <location>
        <begin position="384"/>
        <end position="401"/>
    </location>
</feature>
<dbReference type="InterPro" id="IPR003439">
    <property type="entry name" value="ABC_transporter-like_ATP-bd"/>
</dbReference>
<organism evidence="6 7">
    <name type="scientific">Candidatus Alloenteromonas pullistercoris</name>
    <dbReference type="NCBI Taxonomy" id="2840785"/>
    <lineage>
        <taxon>Bacteria</taxon>
        <taxon>Bacillati</taxon>
        <taxon>Bacillota</taxon>
        <taxon>Bacillota incertae sedis</taxon>
        <taxon>Candidatus Alloenteromonas</taxon>
    </lineage>
</organism>
<protein>
    <submittedName>
        <fullName evidence="6">YwaF family protein</fullName>
    </submittedName>
</protein>
<evidence type="ECO:0000313" key="7">
    <source>
        <dbReference type="Proteomes" id="UP000823634"/>
    </source>
</evidence>
<feature type="transmembrane region" description="Helical" evidence="4">
    <location>
        <begin position="346"/>
        <end position="364"/>
    </location>
</feature>
<dbReference type="GO" id="GO:0005524">
    <property type="term" value="F:ATP binding"/>
    <property type="evidence" value="ECO:0007669"/>
    <property type="project" value="UniProtKB-KW"/>
</dbReference>
<dbReference type="CDD" id="cd03230">
    <property type="entry name" value="ABC_DR_subfamily_A"/>
    <property type="match status" value="1"/>
</dbReference>
<dbReference type="PROSITE" id="PS50893">
    <property type="entry name" value="ABC_TRANSPORTER_2"/>
    <property type="match status" value="1"/>
</dbReference>
<dbReference type="EMBL" id="JADINA010000018">
    <property type="protein sequence ID" value="MBO8426144.1"/>
    <property type="molecule type" value="Genomic_DNA"/>
</dbReference>